<comment type="caution">
    <text evidence="1">The sequence shown here is derived from an EMBL/GenBank/DDBJ whole genome shotgun (WGS) entry which is preliminary data.</text>
</comment>
<dbReference type="STRING" id="595434.RISK_002765"/>
<proteinExistence type="predicted"/>
<gene>
    <name evidence="1" type="ORF">RISK_002765</name>
</gene>
<dbReference type="Proteomes" id="UP000036367">
    <property type="component" value="Unassembled WGS sequence"/>
</dbReference>
<protein>
    <submittedName>
        <fullName evidence="1">Uncharacterized protein</fullName>
    </submittedName>
</protein>
<name>A0A0J1EI17_RHOIS</name>
<dbReference type="RefSeq" id="WP_047814400.1">
    <property type="nucleotide sequence ID" value="NZ_LECT01000022.1"/>
</dbReference>
<reference evidence="1" key="1">
    <citation type="submission" date="2015-05" db="EMBL/GenBank/DDBJ databases">
        <title>Permanent draft genome of Rhodopirellula islandicus K833.</title>
        <authorList>
            <person name="Kizina J."/>
            <person name="Richter M."/>
            <person name="Glockner F.O."/>
            <person name="Harder J."/>
        </authorList>
    </citation>
    <scope>NUCLEOTIDE SEQUENCE [LARGE SCALE GENOMIC DNA]</scope>
    <source>
        <strain evidence="1">K833</strain>
    </source>
</reference>
<accession>A0A0J1EI17</accession>
<dbReference type="PATRIC" id="fig|595434.4.peg.2635"/>
<dbReference type="OrthoDB" id="247313at2"/>
<dbReference type="AlphaFoldDB" id="A0A0J1EI17"/>
<evidence type="ECO:0000313" key="1">
    <source>
        <dbReference type="EMBL" id="KLU05189.1"/>
    </source>
</evidence>
<evidence type="ECO:0000313" key="2">
    <source>
        <dbReference type="Proteomes" id="UP000036367"/>
    </source>
</evidence>
<sequence length="270" mass="30000">MPTFHSIVWDFGVPEITDLQMDVTVHNDPPGPPGPQGFQIGTVYFQLYDFRIFADLPQFQKRGIYSYHGPQTNVFDANKRQWRGSGLLFSYFETSNPNDVQVAEGGWPEFPTPQQIQAEGGQFLGVRNSFHWGSGSYRFNLKPVAEDTDGIWYEFTGTDRVSGDSISCGSLRFPTINGRRPLIPNLGSTWIEITPHNLLLANCPFWHVTFDKVTANNGTLPAQTAAARYADDQAPARNSDISLNANSGAIDFRIGQGVVRRTPNGTILTL</sequence>
<dbReference type="EMBL" id="LECT01000022">
    <property type="protein sequence ID" value="KLU05189.1"/>
    <property type="molecule type" value="Genomic_DNA"/>
</dbReference>
<organism evidence="1 2">
    <name type="scientific">Rhodopirellula islandica</name>
    <dbReference type="NCBI Taxonomy" id="595434"/>
    <lineage>
        <taxon>Bacteria</taxon>
        <taxon>Pseudomonadati</taxon>
        <taxon>Planctomycetota</taxon>
        <taxon>Planctomycetia</taxon>
        <taxon>Pirellulales</taxon>
        <taxon>Pirellulaceae</taxon>
        <taxon>Rhodopirellula</taxon>
    </lineage>
</organism>
<keyword evidence="2" id="KW-1185">Reference proteome</keyword>